<gene>
    <name evidence="4" type="ORF">ECRASSUSDP1_LOCUS15334</name>
</gene>
<keyword evidence="2" id="KW-0472">Membrane</keyword>
<keyword evidence="2" id="KW-1133">Transmembrane helix</keyword>
<comment type="caution">
    <text evidence="4">The sequence shown here is derived from an EMBL/GenBank/DDBJ whole genome shotgun (WGS) entry which is preliminary data.</text>
</comment>
<protein>
    <submittedName>
        <fullName evidence="4">Uncharacterized protein</fullName>
    </submittedName>
</protein>
<evidence type="ECO:0000313" key="4">
    <source>
        <dbReference type="EMBL" id="CAI2373985.1"/>
    </source>
</evidence>
<evidence type="ECO:0000256" key="1">
    <source>
        <dbReference type="SAM" id="MobiDB-lite"/>
    </source>
</evidence>
<feature type="transmembrane region" description="Helical" evidence="2">
    <location>
        <begin position="160"/>
        <end position="178"/>
    </location>
</feature>
<organism evidence="4 5">
    <name type="scientific">Euplotes crassus</name>
    <dbReference type="NCBI Taxonomy" id="5936"/>
    <lineage>
        <taxon>Eukaryota</taxon>
        <taxon>Sar</taxon>
        <taxon>Alveolata</taxon>
        <taxon>Ciliophora</taxon>
        <taxon>Intramacronucleata</taxon>
        <taxon>Spirotrichea</taxon>
        <taxon>Hypotrichia</taxon>
        <taxon>Euplotida</taxon>
        <taxon>Euplotidae</taxon>
        <taxon>Moneuplotes</taxon>
    </lineage>
</organism>
<keyword evidence="3" id="KW-0732">Signal</keyword>
<name>A0AAD2CXS1_EUPCR</name>
<feature type="chain" id="PRO_5042022931" evidence="3">
    <location>
        <begin position="18"/>
        <end position="237"/>
    </location>
</feature>
<accession>A0AAD2CXS1</accession>
<keyword evidence="2" id="KW-0812">Transmembrane</keyword>
<proteinExistence type="predicted"/>
<keyword evidence="5" id="KW-1185">Reference proteome</keyword>
<dbReference type="Proteomes" id="UP001295684">
    <property type="component" value="Unassembled WGS sequence"/>
</dbReference>
<sequence length="237" mass="27262">MPIKLLFFLSLLLFTKCEDTSPPSDQWAEASEYLEDLGEDTAKVVRGVMDAFEGSFVDPWIDDENKKKAKKTIDANGNVRTKKRTLINPTQKEIEYKTIEELEDDEDDPSIITTQSVGFNLNHNSLSNHTFSSFGLTDPKNVNNTWLGTEQRVTGYVKSFFWVMIEISIVSIIIIVLFKAFGLKEKLKNTPIGKFFKSSHRRYDKDDSQSYTDEEEDDEEELKNIRNAIKRGERTKV</sequence>
<feature type="signal peptide" evidence="3">
    <location>
        <begin position="1"/>
        <end position="17"/>
    </location>
</feature>
<evidence type="ECO:0000256" key="2">
    <source>
        <dbReference type="SAM" id="Phobius"/>
    </source>
</evidence>
<reference evidence="4" key="1">
    <citation type="submission" date="2023-07" db="EMBL/GenBank/DDBJ databases">
        <authorList>
            <consortium name="AG Swart"/>
            <person name="Singh M."/>
            <person name="Singh A."/>
            <person name="Seah K."/>
            <person name="Emmerich C."/>
        </authorList>
    </citation>
    <scope>NUCLEOTIDE SEQUENCE</scope>
    <source>
        <strain evidence="4">DP1</strain>
    </source>
</reference>
<feature type="region of interest" description="Disordered" evidence="1">
    <location>
        <begin position="200"/>
        <end position="220"/>
    </location>
</feature>
<evidence type="ECO:0000313" key="5">
    <source>
        <dbReference type="Proteomes" id="UP001295684"/>
    </source>
</evidence>
<dbReference type="EMBL" id="CAMPGE010015356">
    <property type="protein sequence ID" value="CAI2373985.1"/>
    <property type="molecule type" value="Genomic_DNA"/>
</dbReference>
<dbReference type="AlphaFoldDB" id="A0AAD2CXS1"/>
<evidence type="ECO:0000256" key="3">
    <source>
        <dbReference type="SAM" id="SignalP"/>
    </source>
</evidence>